<sequence>MIMIAQVFKKLILLLILKNLLLNYVCLQENDQTRNPSFERFARIDANKNHSKNHNPSNPTFRSSESRPSVFRGYIPPLNYLEDPPPFMSSIPISNPSIEKREQNPTISSRIESNSKDPNKMVSFNEANSVHEARSIQDLLEPAEADQSQTTDSDQDPSEEIDDAPDDDEYYGLEPDEYSDDQTDGIKRLNDDSKNYSERDDDDDSADNDDEDFRDIKETQRIDQEIFSPNFILWNDPLNLNERDNPEDFDFDEKKFDEEYNLEDNR</sequence>
<feature type="chain" id="PRO_5038316244" evidence="2">
    <location>
        <begin position="28"/>
        <end position="266"/>
    </location>
</feature>
<feature type="region of interest" description="Disordered" evidence="1">
    <location>
        <begin position="141"/>
        <end position="222"/>
    </location>
</feature>
<dbReference type="EMBL" id="WVUK01000007">
    <property type="protein sequence ID" value="KAF7496439.1"/>
    <property type="molecule type" value="Genomic_DNA"/>
</dbReference>
<feature type="region of interest" description="Disordered" evidence="1">
    <location>
        <begin position="47"/>
        <end position="68"/>
    </location>
</feature>
<feature type="compositionally biased region" description="Acidic residues" evidence="1">
    <location>
        <begin position="199"/>
        <end position="213"/>
    </location>
</feature>
<dbReference type="EnsemblMetazoa" id="SSS_4222s_mrna">
    <property type="protein sequence ID" value="KAF7496439.1"/>
    <property type="gene ID" value="SSS_4222"/>
</dbReference>
<feature type="compositionally biased region" description="Basic and acidic residues" evidence="1">
    <location>
        <begin position="241"/>
        <end position="266"/>
    </location>
</feature>
<keyword evidence="5" id="KW-1185">Reference proteome</keyword>
<reference evidence="3" key="2">
    <citation type="submission" date="2020-01" db="EMBL/GenBank/DDBJ databases">
        <authorList>
            <person name="Korhonen P.K.K."/>
            <person name="Guangxu M.G."/>
            <person name="Wang T.W."/>
            <person name="Stroehlein A.J.S."/>
            <person name="Young N.D."/>
            <person name="Ang C.-S.A."/>
            <person name="Fernando D.W.F."/>
            <person name="Lu H.L."/>
            <person name="Taylor S.T."/>
            <person name="Ehtesham M.E.M."/>
            <person name="Najaraj S.H.N."/>
            <person name="Harsha G.H.G."/>
            <person name="Madugundu A.M."/>
            <person name="Renuse S.R."/>
            <person name="Holt D.H."/>
            <person name="Pandey A.P."/>
            <person name="Papenfuss A.P."/>
            <person name="Gasser R.B.G."/>
            <person name="Fischer K.F."/>
        </authorList>
    </citation>
    <scope>NUCLEOTIDE SEQUENCE</scope>
    <source>
        <strain evidence="3">SSS_KF_BRIS2020</strain>
    </source>
</reference>
<evidence type="ECO:0000256" key="2">
    <source>
        <dbReference type="SAM" id="SignalP"/>
    </source>
</evidence>
<organism evidence="3">
    <name type="scientific">Sarcoptes scabiei</name>
    <name type="common">Itch mite</name>
    <name type="synonym">Acarus scabiei</name>
    <dbReference type="NCBI Taxonomy" id="52283"/>
    <lineage>
        <taxon>Eukaryota</taxon>
        <taxon>Metazoa</taxon>
        <taxon>Ecdysozoa</taxon>
        <taxon>Arthropoda</taxon>
        <taxon>Chelicerata</taxon>
        <taxon>Arachnida</taxon>
        <taxon>Acari</taxon>
        <taxon>Acariformes</taxon>
        <taxon>Sarcoptiformes</taxon>
        <taxon>Astigmata</taxon>
        <taxon>Psoroptidia</taxon>
        <taxon>Sarcoptoidea</taxon>
        <taxon>Sarcoptidae</taxon>
        <taxon>Sarcoptinae</taxon>
        <taxon>Sarcoptes</taxon>
    </lineage>
</organism>
<evidence type="ECO:0000313" key="4">
    <source>
        <dbReference type="EnsemblMetazoa" id="KAF7496439.1"/>
    </source>
</evidence>
<evidence type="ECO:0000313" key="3">
    <source>
        <dbReference type="EMBL" id="KAF7496439.1"/>
    </source>
</evidence>
<evidence type="ECO:0000256" key="1">
    <source>
        <dbReference type="SAM" id="MobiDB-lite"/>
    </source>
</evidence>
<dbReference type="AlphaFoldDB" id="A0A834VI47"/>
<evidence type="ECO:0000313" key="5">
    <source>
        <dbReference type="Proteomes" id="UP000070412"/>
    </source>
</evidence>
<reference evidence="4" key="3">
    <citation type="submission" date="2022-06" db="UniProtKB">
        <authorList>
            <consortium name="EnsemblMetazoa"/>
        </authorList>
    </citation>
    <scope>IDENTIFICATION</scope>
</reference>
<name>A0A834VI47_SARSC</name>
<reference evidence="5" key="1">
    <citation type="journal article" date="2020" name="PLoS Negl. Trop. Dis.">
        <title>High-quality nuclear genome for Sarcoptes scabiei-A critical resource for a neglected parasite.</title>
        <authorList>
            <person name="Korhonen P.K."/>
            <person name="Gasser R.B."/>
            <person name="Ma G."/>
            <person name="Wang T."/>
            <person name="Stroehlein A.J."/>
            <person name="Young N.D."/>
            <person name="Ang C.S."/>
            <person name="Fernando D.D."/>
            <person name="Lu H.C."/>
            <person name="Taylor S."/>
            <person name="Reynolds S.L."/>
            <person name="Mofiz E."/>
            <person name="Najaraj S.H."/>
            <person name="Gowda H."/>
            <person name="Madugundu A."/>
            <person name="Renuse S."/>
            <person name="Holt D."/>
            <person name="Pandey A."/>
            <person name="Papenfuss A.T."/>
            <person name="Fischer K."/>
        </authorList>
    </citation>
    <scope>NUCLEOTIDE SEQUENCE [LARGE SCALE GENOMIC DNA]</scope>
</reference>
<feature type="region of interest" description="Disordered" evidence="1">
    <location>
        <begin position="236"/>
        <end position="266"/>
    </location>
</feature>
<accession>A0A834VI47</accession>
<keyword evidence="2" id="KW-0732">Signal</keyword>
<protein>
    <submittedName>
        <fullName evidence="3 4">Uncharacterized protein</fullName>
    </submittedName>
</protein>
<feature type="compositionally biased region" description="Basic and acidic residues" evidence="1">
    <location>
        <begin position="184"/>
        <end position="198"/>
    </location>
</feature>
<gene>
    <name evidence="3" type="ORF">SSS_4222</name>
</gene>
<feature type="compositionally biased region" description="Acidic residues" evidence="1">
    <location>
        <begin position="153"/>
        <end position="183"/>
    </location>
</feature>
<feature type="region of interest" description="Disordered" evidence="1">
    <location>
        <begin position="91"/>
        <end position="122"/>
    </location>
</feature>
<dbReference type="Proteomes" id="UP000070412">
    <property type="component" value="Unassembled WGS sequence"/>
</dbReference>
<feature type="signal peptide" evidence="2">
    <location>
        <begin position="1"/>
        <end position="27"/>
    </location>
</feature>
<proteinExistence type="predicted"/>